<dbReference type="Gene3D" id="3.90.79.10">
    <property type="entry name" value="Nucleoside Triphosphate Pyrophosphohydrolase"/>
    <property type="match status" value="1"/>
</dbReference>
<organism evidence="3 4">
    <name type="scientific">Candidatus Desulfovibrio intestinipullorum</name>
    <dbReference type="NCBI Taxonomy" id="2838536"/>
    <lineage>
        <taxon>Bacteria</taxon>
        <taxon>Pseudomonadati</taxon>
        <taxon>Thermodesulfobacteriota</taxon>
        <taxon>Desulfovibrionia</taxon>
        <taxon>Desulfovibrionales</taxon>
        <taxon>Desulfovibrionaceae</taxon>
        <taxon>Desulfovibrio</taxon>
    </lineage>
</organism>
<gene>
    <name evidence="3" type="ORF">H9894_07290</name>
</gene>
<keyword evidence="1 3" id="KW-0378">Hydrolase</keyword>
<comment type="caution">
    <text evidence="3">The sequence shown here is derived from an EMBL/GenBank/DDBJ whole genome shotgun (WGS) entry which is preliminary data.</text>
</comment>
<dbReference type="InterPro" id="IPR000086">
    <property type="entry name" value="NUDIX_hydrolase_dom"/>
</dbReference>
<reference evidence="3" key="2">
    <citation type="submission" date="2021-04" db="EMBL/GenBank/DDBJ databases">
        <authorList>
            <person name="Gilroy R."/>
        </authorList>
    </citation>
    <scope>NUCLEOTIDE SEQUENCE</scope>
    <source>
        <strain evidence="3">ChiHecec2B26-446</strain>
    </source>
</reference>
<protein>
    <submittedName>
        <fullName evidence="3">NUDIX hydrolase</fullName>
    </submittedName>
</protein>
<dbReference type="Proteomes" id="UP000886752">
    <property type="component" value="Unassembled WGS sequence"/>
</dbReference>
<evidence type="ECO:0000256" key="1">
    <source>
        <dbReference type="ARBA" id="ARBA00022801"/>
    </source>
</evidence>
<sequence length="179" mass="19414">MKKNLICPSCGGTISVYANPLPTVDILIHEPDRGVVIIARRNPPLGFALPGGFVDEGEWLEHAALREAMEETSLSVQLTGILGVYSRPDRDPRSHTLTTVFTARARNPQDLQASDDALAASWYNPATPPEPMCFDHGQMLKDFVAVLEGRRALGALSTEWLRTQEGREYGAPAGTGVSS</sequence>
<evidence type="ECO:0000259" key="2">
    <source>
        <dbReference type="PROSITE" id="PS51462"/>
    </source>
</evidence>
<dbReference type="PANTHER" id="PTHR43736:SF1">
    <property type="entry name" value="DIHYDRONEOPTERIN TRIPHOSPHATE DIPHOSPHATASE"/>
    <property type="match status" value="1"/>
</dbReference>
<feature type="domain" description="Nudix hydrolase" evidence="2">
    <location>
        <begin position="19"/>
        <end position="146"/>
    </location>
</feature>
<evidence type="ECO:0000313" key="3">
    <source>
        <dbReference type="EMBL" id="HIW00976.1"/>
    </source>
</evidence>
<evidence type="ECO:0000313" key="4">
    <source>
        <dbReference type="Proteomes" id="UP000886752"/>
    </source>
</evidence>
<dbReference type="GO" id="GO:0016787">
    <property type="term" value="F:hydrolase activity"/>
    <property type="evidence" value="ECO:0007669"/>
    <property type="project" value="UniProtKB-KW"/>
</dbReference>
<dbReference type="EMBL" id="DXHV01000069">
    <property type="protein sequence ID" value="HIW00976.1"/>
    <property type="molecule type" value="Genomic_DNA"/>
</dbReference>
<dbReference type="PANTHER" id="PTHR43736">
    <property type="entry name" value="ADP-RIBOSE PYROPHOSPHATASE"/>
    <property type="match status" value="1"/>
</dbReference>
<accession>A0A9D1PXA6</accession>
<dbReference type="InterPro" id="IPR020476">
    <property type="entry name" value="Nudix_hydrolase"/>
</dbReference>
<proteinExistence type="predicted"/>
<name>A0A9D1PXA6_9BACT</name>
<dbReference type="PRINTS" id="PR00502">
    <property type="entry name" value="NUDIXFAMILY"/>
</dbReference>
<dbReference type="Pfam" id="PF00293">
    <property type="entry name" value="NUDIX"/>
    <property type="match status" value="1"/>
</dbReference>
<reference evidence="3" key="1">
    <citation type="journal article" date="2021" name="PeerJ">
        <title>Extensive microbial diversity within the chicken gut microbiome revealed by metagenomics and culture.</title>
        <authorList>
            <person name="Gilroy R."/>
            <person name="Ravi A."/>
            <person name="Getino M."/>
            <person name="Pursley I."/>
            <person name="Horton D.L."/>
            <person name="Alikhan N.F."/>
            <person name="Baker D."/>
            <person name="Gharbi K."/>
            <person name="Hall N."/>
            <person name="Watson M."/>
            <person name="Adriaenssens E.M."/>
            <person name="Foster-Nyarko E."/>
            <person name="Jarju S."/>
            <person name="Secka A."/>
            <person name="Antonio M."/>
            <person name="Oren A."/>
            <person name="Chaudhuri R.R."/>
            <person name="La Ragione R."/>
            <person name="Hildebrand F."/>
            <person name="Pallen M.J."/>
        </authorList>
    </citation>
    <scope>NUCLEOTIDE SEQUENCE</scope>
    <source>
        <strain evidence="3">ChiHecec2B26-446</strain>
    </source>
</reference>
<dbReference type="PROSITE" id="PS51462">
    <property type="entry name" value="NUDIX"/>
    <property type="match status" value="1"/>
</dbReference>
<dbReference type="SUPFAM" id="SSF55811">
    <property type="entry name" value="Nudix"/>
    <property type="match status" value="1"/>
</dbReference>
<dbReference type="AlphaFoldDB" id="A0A9D1PXA6"/>
<dbReference type="InterPro" id="IPR015797">
    <property type="entry name" value="NUDIX_hydrolase-like_dom_sf"/>
</dbReference>
<dbReference type="CDD" id="cd18873">
    <property type="entry name" value="NUDIX_NadM_like"/>
    <property type="match status" value="1"/>
</dbReference>